<keyword evidence="5" id="KW-0808">Transferase</keyword>
<dbReference type="GO" id="GO:0016829">
    <property type="term" value="F:lyase activity"/>
    <property type="evidence" value="ECO:0007669"/>
    <property type="project" value="InterPro"/>
</dbReference>
<dbReference type="InterPro" id="IPR015424">
    <property type="entry name" value="PyrdxlP-dep_Trfase"/>
</dbReference>
<dbReference type="GO" id="GO:0006520">
    <property type="term" value="P:amino acid metabolic process"/>
    <property type="evidence" value="ECO:0007669"/>
    <property type="project" value="InterPro"/>
</dbReference>
<reference evidence="6" key="1">
    <citation type="submission" date="2018-11" db="EMBL/GenBank/DDBJ databases">
        <title>Proposal to divide the Flavobacteriaceae and reorganize its genera based on Amino Acid Identity values calculated from whole genome sequences.</title>
        <authorList>
            <person name="Nicholson A.C."/>
            <person name="Gulvik C.A."/>
            <person name="Whitney A.M."/>
            <person name="Humrighouse B.W."/>
            <person name="Bell M."/>
            <person name="Holmes B."/>
            <person name="Steigerwalt A.G."/>
            <person name="Villarma A."/>
            <person name="Sheth M."/>
            <person name="Batra D."/>
            <person name="Pryor J."/>
            <person name="Bernardet J.-F."/>
            <person name="Hugo C."/>
            <person name="Kampfer P."/>
            <person name="Newman J.D."/>
            <person name="McQuiston J.R."/>
        </authorList>
    </citation>
    <scope>NUCLEOTIDE SEQUENCE [LARGE SCALE GENOMIC DNA]</scope>
    <source>
        <strain evidence="6">G0081</strain>
    </source>
</reference>
<dbReference type="AlphaFoldDB" id="A0A3G8XLJ8"/>
<accession>A0A3G8XLJ8</accession>
<dbReference type="Gene3D" id="3.40.640.10">
    <property type="entry name" value="Type I PLP-dependent aspartate aminotransferase-like (Major domain)"/>
    <property type="match status" value="1"/>
</dbReference>
<keyword evidence="5" id="KW-0032">Aminotransferase</keyword>
<dbReference type="Pfam" id="PF01212">
    <property type="entry name" value="Beta_elim_lyase"/>
    <property type="match status" value="1"/>
</dbReference>
<sequence length="343" mass="38741">MKYSFKNDYAEGAHPKVLEALLQTNKDQQSGYGLDDYSLAAKAIIKQKINNPKSTVDFVSGGTQANLIAISSFLRPHESVVAAATGHIFTNESGAIESTGHKVHAVETENGKIRPEDIQTVIEGHQNKPHQVKQKLVYISNSTEVGTIYLKDELRNLYDYCQRNNLYLFVDGARLGHALTAETNNLTLEDFGKYTDAFYLGGTKNGALIGEAIVINNENLQEDFGFHLKQKGALLAKGRLLGIQFQELLKDDLYFDLAKHANQQAMKIKKAFREISHDFLTETFTNQIFPMLSHSQIEQLSQNFDFYVWKKLDQDQAAIRIITSWATEDYVVEQFINEIKNLK</sequence>
<dbReference type="Proteomes" id="UP000270185">
    <property type="component" value="Chromosome"/>
</dbReference>
<evidence type="ECO:0000313" key="6">
    <source>
        <dbReference type="Proteomes" id="UP000270185"/>
    </source>
</evidence>
<evidence type="ECO:0000256" key="1">
    <source>
        <dbReference type="ARBA" id="ARBA00001933"/>
    </source>
</evidence>
<dbReference type="Gene3D" id="3.90.1150.10">
    <property type="entry name" value="Aspartate Aminotransferase, domain 1"/>
    <property type="match status" value="1"/>
</dbReference>
<protein>
    <submittedName>
        <fullName evidence="5">Aminotransferase class I/II-fold pyridoxal phosphate-dependent enzyme</fullName>
    </submittedName>
</protein>
<organism evidence="5 6">
    <name type="scientific">Kaistella carnis</name>
    <dbReference type="NCBI Taxonomy" id="1241979"/>
    <lineage>
        <taxon>Bacteria</taxon>
        <taxon>Pseudomonadati</taxon>
        <taxon>Bacteroidota</taxon>
        <taxon>Flavobacteriia</taxon>
        <taxon>Flavobacteriales</taxon>
        <taxon>Weeksellaceae</taxon>
        <taxon>Chryseobacterium group</taxon>
        <taxon>Kaistella</taxon>
    </lineage>
</organism>
<keyword evidence="6" id="KW-1185">Reference proteome</keyword>
<dbReference type="GO" id="GO:0008483">
    <property type="term" value="F:transaminase activity"/>
    <property type="evidence" value="ECO:0007669"/>
    <property type="project" value="UniProtKB-KW"/>
</dbReference>
<evidence type="ECO:0000256" key="2">
    <source>
        <dbReference type="ARBA" id="ARBA00006966"/>
    </source>
</evidence>
<keyword evidence="3" id="KW-0663">Pyridoxal phosphate</keyword>
<dbReference type="OrthoDB" id="9774495at2"/>
<dbReference type="KEGG" id="ccas:EIB73_09505"/>
<dbReference type="PANTHER" id="PTHR48097:SF5">
    <property type="entry name" value="LOW SPECIFICITY L-THREONINE ALDOLASE"/>
    <property type="match status" value="1"/>
</dbReference>
<dbReference type="InterPro" id="IPR015421">
    <property type="entry name" value="PyrdxlP-dep_Trfase_major"/>
</dbReference>
<comment type="similarity">
    <text evidence="2">Belongs to the threonine aldolase family.</text>
</comment>
<proteinExistence type="inferred from homology"/>
<gene>
    <name evidence="5" type="ORF">EIB73_09505</name>
</gene>
<evidence type="ECO:0000313" key="5">
    <source>
        <dbReference type="EMBL" id="AZI33403.1"/>
    </source>
</evidence>
<dbReference type="PANTHER" id="PTHR48097">
    <property type="entry name" value="L-THREONINE ALDOLASE-RELATED"/>
    <property type="match status" value="1"/>
</dbReference>
<evidence type="ECO:0000256" key="3">
    <source>
        <dbReference type="ARBA" id="ARBA00022898"/>
    </source>
</evidence>
<dbReference type="InterPro" id="IPR015422">
    <property type="entry name" value="PyrdxlP-dep_Trfase_small"/>
</dbReference>
<evidence type="ECO:0000259" key="4">
    <source>
        <dbReference type="Pfam" id="PF01212"/>
    </source>
</evidence>
<name>A0A3G8XLJ8_9FLAO</name>
<dbReference type="SUPFAM" id="SSF53383">
    <property type="entry name" value="PLP-dependent transferases"/>
    <property type="match status" value="1"/>
</dbReference>
<dbReference type="InterPro" id="IPR001597">
    <property type="entry name" value="ArAA_b-elim_lyase/Thr_aldolase"/>
</dbReference>
<feature type="domain" description="Aromatic amino acid beta-eliminating lyase/threonine aldolase" evidence="4">
    <location>
        <begin position="17"/>
        <end position="289"/>
    </location>
</feature>
<dbReference type="RefSeq" id="WP_125024839.1">
    <property type="nucleotide sequence ID" value="NZ_CP034159.1"/>
</dbReference>
<dbReference type="EMBL" id="CP034159">
    <property type="protein sequence ID" value="AZI33403.1"/>
    <property type="molecule type" value="Genomic_DNA"/>
</dbReference>
<comment type="cofactor">
    <cofactor evidence="1">
        <name>pyridoxal 5'-phosphate</name>
        <dbReference type="ChEBI" id="CHEBI:597326"/>
    </cofactor>
</comment>